<gene>
    <name evidence="1" type="ORF">Vadar_015966</name>
</gene>
<dbReference type="Proteomes" id="UP000828048">
    <property type="component" value="Chromosome 11"/>
</dbReference>
<organism evidence="1 2">
    <name type="scientific">Vaccinium darrowii</name>
    <dbReference type="NCBI Taxonomy" id="229202"/>
    <lineage>
        <taxon>Eukaryota</taxon>
        <taxon>Viridiplantae</taxon>
        <taxon>Streptophyta</taxon>
        <taxon>Embryophyta</taxon>
        <taxon>Tracheophyta</taxon>
        <taxon>Spermatophyta</taxon>
        <taxon>Magnoliopsida</taxon>
        <taxon>eudicotyledons</taxon>
        <taxon>Gunneridae</taxon>
        <taxon>Pentapetalae</taxon>
        <taxon>asterids</taxon>
        <taxon>Ericales</taxon>
        <taxon>Ericaceae</taxon>
        <taxon>Vaccinioideae</taxon>
        <taxon>Vaccinieae</taxon>
        <taxon>Vaccinium</taxon>
    </lineage>
</organism>
<evidence type="ECO:0000313" key="1">
    <source>
        <dbReference type="EMBL" id="KAH7854617.1"/>
    </source>
</evidence>
<name>A0ACB7YLU8_9ERIC</name>
<dbReference type="EMBL" id="CM037161">
    <property type="protein sequence ID" value="KAH7854617.1"/>
    <property type="molecule type" value="Genomic_DNA"/>
</dbReference>
<protein>
    <submittedName>
        <fullName evidence="1">Uncharacterized protein</fullName>
    </submittedName>
</protein>
<accession>A0ACB7YLU8</accession>
<comment type="caution">
    <text evidence="1">The sequence shown here is derived from an EMBL/GenBank/DDBJ whole genome shotgun (WGS) entry which is preliminary data.</text>
</comment>
<keyword evidence="2" id="KW-1185">Reference proteome</keyword>
<reference evidence="1 2" key="1">
    <citation type="journal article" date="2021" name="Hortic Res">
        <title>High-quality reference genome and annotation aids understanding of berry development for evergreen blueberry (Vaccinium darrowii).</title>
        <authorList>
            <person name="Yu J."/>
            <person name="Hulse-Kemp A.M."/>
            <person name="Babiker E."/>
            <person name="Staton M."/>
        </authorList>
    </citation>
    <scope>NUCLEOTIDE SEQUENCE [LARGE SCALE GENOMIC DNA]</scope>
    <source>
        <strain evidence="2">cv. NJ 8807/NJ 8810</strain>
        <tissue evidence="1">Young leaf</tissue>
    </source>
</reference>
<sequence length="209" mass="22822">MEVYTSTKPTVSCHILTFIFTTILLSISYHAPPVSAASTKYPPLATYENFIKNSCSTTSYPQLCFQTLSRHAYAIKTNPQRLSIDAITISIKSARAASVTVSNLLKRGHLADRDAAAIVDCIGNIRGSIELLMQCRAGLRTFDESEDKFFAMSSIKTWASAAITDESTCTDEFSGGKVSEGVKREVRATILPFVQLTINALCLINDLPV</sequence>
<proteinExistence type="predicted"/>
<evidence type="ECO:0000313" key="2">
    <source>
        <dbReference type="Proteomes" id="UP000828048"/>
    </source>
</evidence>